<dbReference type="SMART" id="SM00803">
    <property type="entry name" value="TAF"/>
    <property type="match status" value="1"/>
</dbReference>
<dbReference type="GO" id="GO:0003677">
    <property type="term" value="F:DNA binding"/>
    <property type="evidence" value="ECO:0007669"/>
    <property type="project" value="UniProtKB-KW"/>
</dbReference>
<dbReference type="AlphaFoldDB" id="S5ZK75"/>
<dbReference type="InterPro" id="IPR003958">
    <property type="entry name" value="CBFA_NFYB_domain"/>
</dbReference>
<dbReference type="HOGENOM" id="CLU_192667_0_0_2"/>
<dbReference type="PANTHER" id="PTHR47828:SF1">
    <property type="entry name" value="ARCHAEAL HISTONE A"/>
    <property type="match status" value="1"/>
</dbReference>
<sequence length="86" mass="9868">MSDRGQKSRDHELPLAPLRRIFRSQGADRVSDDAVALLREYLEKVAKEIALEAVEASRHANRKTVTDEDVKFAISRLQRTYMLQSL</sequence>
<evidence type="ECO:0000256" key="4">
    <source>
        <dbReference type="ARBA" id="ARBA00022454"/>
    </source>
</evidence>
<dbReference type="GeneID" id="16573198"/>
<comment type="subcellular location">
    <subcellularLocation>
        <location evidence="1">Chromosome</location>
    </subcellularLocation>
    <subcellularLocation>
        <location evidence="2">Cytoplasm</location>
    </subcellularLocation>
</comment>
<accession>S5ZK75</accession>
<dbReference type="Pfam" id="PF00808">
    <property type="entry name" value="CBFD_NFYB_HMF"/>
    <property type="match status" value="1"/>
</dbReference>
<dbReference type="CDD" id="cd22909">
    <property type="entry name" value="HFD_archaea_histone-like"/>
    <property type="match status" value="1"/>
</dbReference>
<dbReference type="InterPro" id="IPR050947">
    <property type="entry name" value="Archaeal_histone_HMF"/>
</dbReference>
<evidence type="ECO:0000256" key="3">
    <source>
        <dbReference type="ARBA" id="ARBA00008264"/>
    </source>
</evidence>
<evidence type="ECO:0000256" key="2">
    <source>
        <dbReference type="ARBA" id="ARBA00004496"/>
    </source>
</evidence>
<keyword evidence="5" id="KW-0963">Cytoplasm</keyword>
<gene>
    <name evidence="9" type="ORF">ENN26_00360</name>
    <name evidence="8" type="ORF">N186_02760</name>
</gene>
<dbReference type="eggNOG" id="arCOG02144">
    <property type="taxonomic scope" value="Archaea"/>
</dbReference>
<evidence type="ECO:0000256" key="1">
    <source>
        <dbReference type="ARBA" id="ARBA00004286"/>
    </source>
</evidence>
<dbReference type="GO" id="GO:0005737">
    <property type="term" value="C:cytoplasm"/>
    <property type="evidence" value="ECO:0007669"/>
    <property type="project" value="UniProtKB-SubCell"/>
</dbReference>
<reference evidence="8 10" key="1">
    <citation type="journal article" date="2013" name="Genome Announc.">
        <title>Complete Genomic Sequence of 'Thermofilum adornatus' Strain 1910bT, a Hyperthermophilic Anaerobic Organotrophic Crenarchaeon.</title>
        <authorList>
            <person name="Dominova I.N."/>
            <person name="Kublanov I.V."/>
            <person name="Podosokorskaya O.A."/>
            <person name="Derbikova K.S."/>
            <person name="Patrushev M.V."/>
            <person name="Toshchakov S.V."/>
        </authorList>
    </citation>
    <scope>NUCLEOTIDE SEQUENCE [LARGE SCALE GENOMIC DNA]</scope>
    <source>
        <strain evidence="10">1910b</strain>
    </source>
</reference>
<dbReference type="InterPro" id="IPR050004">
    <property type="entry name" value="HmfB-like"/>
</dbReference>
<dbReference type="EMBL" id="DSAY01000005">
    <property type="protein sequence ID" value="HDP14217.1"/>
    <property type="molecule type" value="Genomic_DNA"/>
</dbReference>
<evidence type="ECO:0000313" key="9">
    <source>
        <dbReference type="EMBL" id="HDP14217.1"/>
    </source>
</evidence>
<dbReference type="RefSeq" id="WP_020962235.1">
    <property type="nucleotide sequence ID" value="NC_022093.1"/>
</dbReference>
<dbReference type="Gene3D" id="1.10.20.10">
    <property type="entry name" value="Histone, subunit A"/>
    <property type="match status" value="1"/>
</dbReference>
<feature type="domain" description="TATA box binding protein associated factor (TAF) histone-like fold" evidence="7">
    <location>
        <begin position="14"/>
        <end position="76"/>
    </location>
</feature>
<dbReference type="PANTHER" id="PTHR47828">
    <property type="entry name" value="ARCHAEAL HISTONE A"/>
    <property type="match status" value="1"/>
</dbReference>
<keyword evidence="4" id="KW-0158">Chromosome</keyword>
<evidence type="ECO:0000259" key="7">
    <source>
        <dbReference type="SMART" id="SM00803"/>
    </source>
</evidence>
<evidence type="ECO:0000256" key="6">
    <source>
        <dbReference type="ARBA" id="ARBA00023125"/>
    </source>
</evidence>
<evidence type="ECO:0000256" key="5">
    <source>
        <dbReference type="ARBA" id="ARBA00022490"/>
    </source>
</evidence>
<name>S5ZK75_9CREN</name>
<protein>
    <submittedName>
        <fullName evidence="9">Histone family protein</fullName>
    </submittedName>
</protein>
<comment type="similarity">
    <text evidence="3">Belongs to the archaeal histone HMF family.</text>
</comment>
<dbReference type="InterPro" id="IPR009072">
    <property type="entry name" value="Histone-fold"/>
</dbReference>
<reference evidence="9" key="2">
    <citation type="journal article" date="2020" name="mSystems">
        <title>Genome- and Community-Level Interaction Insights into Carbon Utilization and Element Cycling Functions of Hydrothermarchaeota in Hydrothermal Sediment.</title>
        <authorList>
            <person name="Zhou Z."/>
            <person name="Liu Y."/>
            <person name="Xu W."/>
            <person name="Pan J."/>
            <person name="Luo Z.H."/>
            <person name="Li M."/>
        </authorList>
    </citation>
    <scope>NUCLEOTIDE SEQUENCE [LARGE SCALE GENOMIC DNA]</scope>
    <source>
        <strain evidence="9">SpSt-116</strain>
    </source>
</reference>
<evidence type="ECO:0000313" key="10">
    <source>
        <dbReference type="Proteomes" id="UP000015543"/>
    </source>
</evidence>
<keyword evidence="10" id="KW-1185">Reference proteome</keyword>
<dbReference type="OrthoDB" id="7514at2157"/>
<dbReference type="NCBIfam" id="NF043032">
    <property type="entry name" value="archaea_histone"/>
    <property type="match status" value="1"/>
</dbReference>
<keyword evidence="6" id="KW-0238">DNA-binding</keyword>
<dbReference type="InterPro" id="IPR004823">
    <property type="entry name" value="TAF_TATA-bd_Histone-like_dom"/>
</dbReference>
<dbReference type="PATRIC" id="fig|1365176.7.peg.542"/>
<dbReference type="GO" id="GO:0046982">
    <property type="term" value="F:protein heterodimerization activity"/>
    <property type="evidence" value="ECO:0007669"/>
    <property type="project" value="InterPro"/>
</dbReference>
<dbReference type="SUPFAM" id="SSF47113">
    <property type="entry name" value="Histone-fold"/>
    <property type="match status" value="1"/>
</dbReference>
<evidence type="ECO:0000313" key="8">
    <source>
        <dbReference type="EMBL" id="AGT34931.1"/>
    </source>
</evidence>
<dbReference type="KEGG" id="thb:N186_02760"/>
<dbReference type="EMBL" id="CP006646">
    <property type="protein sequence ID" value="AGT34931.1"/>
    <property type="molecule type" value="Genomic_DNA"/>
</dbReference>
<organism evidence="8 10">
    <name type="scientific">Thermofilum adornatum</name>
    <dbReference type="NCBI Taxonomy" id="1365176"/>
    <lineage>
        <taxon>Archaea</taxon>
        <taxon>Thermoproteota</taxon>
        <taxon>Thermoprotei</taxon>
        <taxon>Thermofilales</taxon>
        <taxon>Thermofilaceae</taxon>
        <taxon>Thermofilum</taxon>
    </lineage>
</organism>
<dbReference type="GO" id="GO:0005694">
    <property type="term" value="C:chromosome"/>
    <property type="evidence" value="ECO:0007669"/>
    <property type="project" value="UniProtKB-SubCell"/>
</dbReference>
<proteinExistence type="inferred from homology"/>
<dbReference type="Proteomes" id="UP000015543">
    <property type="component" value="Chromosome"/>
</dbReference>